<evidence type="ECO:0000313" key="3">
    <source>
        <dbReference type="EMBL" id="SMG48303.1"/>
    </source>
</evidence>
<dbReference type="STRING" id="1028.SAMN05661096_03445"/>
<dbReference type="Pfam" id="PF00072">
    <property type="entry name" value="Response_reg"/>
    <property type="match status" value="1"/>
</dbReference>
<dbReference type="RefSeq" id="WP_085518580.1">
    <property type="nucleotide sequence ID" value="NZ_FXAW01000008.1"/>
</dbReference>
<sequence>MKKKLNCILLIDDDEATNFLHKSILEEADISEKIIVRENGEEAINFLTARLDDHNYPQPDLIFLDINMPVLDGWQFLQKYKKLPPQAKGKIVLFMLTTSLNPADRKRAEGESNVNGFKTKPLDEAMIDEILNEFYPEYL</sequence>
<reference evidence="4" key="1">
    <citation type="submission" date="2017-04" db="EMBL/GenBank/DDBJ databases">
        <authorList>
            <person name="Varghese N."/>
            <person name="Submissions S."/>
        </authorList>
    </citation>
    <scope>NUCLEOTIDE SEQUENCE [LARGE SCALE GENOMIC DNA]</scope>
    <source>
        <strain evidence="4">DSM 4125</strain>
    </source>
</reference>
<organism evidence="3 4">
    <name type="scientific">Marivirga sericea</name>
    <dbReference type="NCBI Taxonomy" id="1028"/>
    <lineage>
        <taxon>Bacteria</taxon>
        <taxon>Pseudomonadati</taxon>
        <taxon>Bacteroidota</taxon>
        <taxon>Cytophagia</taxon>
        <taxon>Cytophagales</taxon>
        <taxon>Marivirgaceae</taxon>
        <taxon>Marivirga</taxon>
    </lineage>
</organism>
<dbReference type="SMART" id="SM00448">
    <property type="entry name" value="REC"/>
    <property type="match status" value="1"/>
</dbReference>
<feature type="modified residue" description="4-aspartylphosphate" evidence="1">
    <location>
        <position position="65"/>
    </location>
</feature>
<keyword evidence="1" id="KW-0597">Phosphoprotein</keyword>
<dbReference type="InterPro" id="IPR001789">
    <property type="entry name" value="Sig_transdc_resp-reg_receiver"/>
</dbReference>
<dbReference type="InterPro" id="IPR052893">
    <property type="entry name" value="TCS_response_regulator"/>
</dbReference>
<dbReference type="Proteomes" id="UP000193804">
    <property type="component" value="Unassembled WGS sequence"/>
</dbReference>
<dbReference type="GO" id="GO:0000160">
    <property type="term" value="P:phosphorelay signal transduction system"/>
    <property type="evidence" value="ECO:0007669"/>
    <property type="project" value="InterPro"/>
</dbReference>
<dbReference type="PROSITE" id="PS50110">
    <property type="entry name" value="RESPONSE_REGULATORY"/>
    <property type="match status" value="1"/>
</dbReference>
<dbReference type="AlphaFoldDB" id="A0A1X7L4I8"/>
<accession>A0A1X7L4I8</accession>
<keyword evidence="4" id="KW-1185">Reference proteome</keyword>
<dbReference type="PANTHER" id="PTHR44520">
    <property type="entry name" value="RESPONSE REGULATOR RCP1-RELATED"/>
    <property type="match status" value="1"/>
</dbReference>
<dbReference type="PANTHER" id="PTHR44520:SF2">
    <property type="entry name" value="RESPONSE REGULATOR RCP1"/>
    <property type="match status" value="1"/>
</dbReference>
<evidence type="ECO:0000259" key="2">
    <source>
        <dbReference type="PROSITE" id="PS50110"/>
    </source>
</evidence>
<dbReference type="InterPro" id="IPR011006">
    <property type="entry name" value="CheY-like_superfamily"/>
</dbReference>
<proteinExistence type="predicted"/>
<dbReference type="EMBL" id="FXAW01000008">
    <property type="protein sequence ID" value="SMG48303.1"/>
    <property type="molecule type" value="Genomic_DNA"/>
</dbReference>
<dbReference type="OrthoDB" id="1524091at2"/>
<gene>
    <name evidence="3" type="ORF">SAMN05661096_03445</name>
</gene>
<evidence type="ECO:0000313" key="4">
    <source>
        <dbReference type="Proteomes" id="UP000193804"/>
    </source>
</evidence>
<name>A0A1X7L4I8_9BACT</name>
<protein>
    <submittedName>
        <fullName evidence="3">CheY chemotaxis protein or a CheY-like REC (Receiver) domain</fullName>
    </submittedName>
</protein>
<feature type="domain" description="Response regulatory" evidence="2">
    <location>
        <begin position="7"/>
        <end position="135"/>
    </location>
</feature>
<dbReference type="Gene3D" id="3.40.50.2300">
    <property type="match status" value="1"/>
</dbReference>
<dbReference type="SUPFAM" id="SSF52172">
    <property type="entry name" value="CheY-like"/>
    <property type="match status" value="1"/>
</dbReference>
<evidence type="ECO:0000256" key="1">
    <source>
        <dbReference type="PROSITE-ProRule" id="PRU00169"/>
    </source>
</evidence>